<dbReference type="EMBL" id="GBHO01023247">
    <property type="protein sequence ID" value="JAG20357.1"/>
    <property type="molecule type" value="Transcribed_RNA"/>
</dbReference>
<organism evidence="1">
    <name type="scientific">Lygus hesperus</name>
    <name type="common">Western plant bug</name>
    <dbReference type="NCBI Taxonomy" id="30085"/>
    <lineage>
        <taxon>Eukaryota</taxon>
        <taxon>Metazoa</taxon>
        <taxon>Ecdysozoa</taxon>
        <taxon>Arthropoda</taxon>
        <taxon>Hexapoda</taxon>
        <taxon>Insecta</taxon>
        <taxon>Pterygota</taxon>
        <taxon>Neoptera</taxon>
        <taxon>Paraneoptera</taxon>
        <taxon>Hemiptera</taxon>
        <taxon>Heteroptera</taxon>
        <taxon>Panheteroptera</taxon>
        <taxon>Cimicomorpha</taxon>
        <taxon>Miridae</taxon>
        <taxon>Mirini</taxon>
        <taxon>Lygus</taxon>
    </lineage>
</organism>
<feature type="non-terminal residue" evidence="1">
    <location>
        <position position="134"/>
    </location>
</feature>
<proteinExistence type="predicted"/>
<protein>
    <submittedName>
        <fullName evidence="1">N-acetylglucosaminyl-phosphatidylinositol de-N-acetylase</fullName>
    </submittedName>
</protein>
<gene>
    <name evidence="1" type="primary">PIGL_1</name>
    <name evidence="1" type="ORF">CM83_6341</name>
</gene>
<reference evidence="1" key="1">
    <citation type="journal article" date="2014" name="PLoS ONE">
        <title>Transcriptome-Based Identification of ABC Transporters in the Western Tarnished Plant Bug Lygus hesperus.</title>
        <authorList>
            <person name="Hull J.J."/>
            <person name="Chaney K."/>
            <person name="Geib S.M."/>
            <person name="Fabrick J.A."/>
            <person name="Brent C.S."/>
            <person name="Walsh D."/>
            <person name="Lavine L.C."/>
        </authorList>
    </citation>
    <scope>NUCLEOTIDE SEQUENCE</scope>
</reference>
<accession>A0A0A9XI00</accession>
<dbReference type="AlphaFoldDB" id="A0A0A9XI00"/>
<reference evidence="1" key="2">
    <citation type="submission" date="2014-07" db="EMBL/GenBank/DDBJ databases">
        <authorList>
            <person name="Hull J."/>
        </authorList>
    </citation>
    <scope>NUCLEOTIDE SEQUENCE</scope>
</reference>
<evidence type="ECO:0000313" key="1">
    <source>
        <dbReference type="EMBL" id="JAG20357.1"/>
    </source>
</evidence>
<name>A0A0A9XI00_LYGHE</name>
<sequence>MDMQWDSDVVADLLKNFIDTKLLQMDVPVVQQQSGSRLNSLTILSFDSFGVTLHPNHAAMGHAVHSFATKYLTRDEPAYQFPVQVWQLQSQPRSIRYTSIFSAFLLQIWYPNNKFITSREHSQLNRILRSSIVG</sequence>